<dbReference type="AlphaFoldDB" id="A0A927HBQ9"/>
<dbReference type="InterPro" id="IPR014748">
    <property type="entry name" value="Enoyl-CoA_hydra_C"/>
</dbReference>
<organism evidence="2 3">
    <name type="scientific">Peribacillus faecalis</name>
    <dbReference type="NCBI Taxonomy" id="2772559"/>
    <lineage>
        <taxon>Bacteria</taxon>
        <taxon>Bacillati</taxon>
        <taxon>Bacillota</taxon>
        <taxon>Bacilli</taxon>
        <taxon>Bacillales</taxon>
        <taxon>Bacillaceae</taxon>
        <taxon>Peribacillus</taxon>
    </lineage>
</organism>
<dbReference type="Proteomes" id="UP000602076">
    <property type="component" value="Unassembled WGS sequence"/>
</dbReference>
<dbReference type="Gene3D" id="3.90.226.10">
    <property type="entry name" value="2-enoyl-CoA Hydratase, Chain A, domain 1"/>
    <property type="match status" value="1"/>
</dbReference>
<evidence type="ECO:0000313" key="3">
    <source>
        <dbReference type="Proteomes" id="UP000602076"/>
    </source>
</evidence>
<dbReference type="InterPro" id="IPR051053">
    <property type="entry name" value="ECH/Chromodomain_protein"/>
</dbReference>
<dbReference type="PANTHER" id="PTHR43684:SF4">
    <property type="entry name" value="ENOYL-COA HYDRATASE_ISOMERASE FAMILY PROTEIN (AFU_ORTHOLOGUE AFUA_1G01890)"/>
    <property type="match status" value="1"/>
</dbReference>
<dbReference type="SUPFAM" id="SSF52096">
    <property type="entry name" value="ClpP/crotonase"/>
    <property type="match status" value="1"/>
</dbReference>
<dbReference type="Pfam" id="PF00378">
    <property type="entry name" value="ECH_1"/>
    <property type="match status" value="1"/>
</dbReference>
<accession>A0A927HBQ9</accession>
<dbReference type="InterPro" id="IPR029045">
    <property type="entry name" value="ClpP/crotonase-like_dom_sf"/>
</dbReference>
<reference evidence="2" key="1">
    <citation type="submission" date="2020-09" db="EMBL/GenBank/DDBJ databases">
        <title>Bacillus faecalis sp. nov., a moderately halophilic bacterium isolated from cow faeces.</title>
        <authorList>
            <person name="Jiang L."/>
            <person name="Lee J."/>
        </authorList>
    </citation>
    <scope>NUCLEOTIDE SEQUENCE</scope>
    <source>
        <strain evidence="2">AGMB 02131</strain>
    </source>
</reference>
<dbReference type="InterPro" id="IPR001753">
    <property type="entry name" value="Enoyl-CoA_hydra/iso"/>
</dbReference>
<protein>
    <submittedName>
        <fullName evidence="2">Crotonase/enoyl-CoA hydratase family protein</fullName>
    </submittedName>
</protein>
<comment type="similarity">
    <text evidence="1">Belongs to the enoyl-CoA hydratase/isomerase family.</text>
</comment>
<dbReference type="Gene3D" id="1.10.12.10">
    <property type="entry name" value="Lyase 2-enoyl-coa Hydratase, Chain A, domain 2"/>
    <property type="match status" value="1"/>
</dbReference>
<gene>
    <name evidence="2" type="ORF">IEO70_12790</name>
</gene>
<dbReference type="GO" id="GO:0003824">
    <property type="term" value="F:catalytic activity"/>
    <property type="evidence" value="ECO:0007669"/>
    <property type="project" value="UniProtKB-ARBA"/>
</dbReference>
<dbReference type="NCBIfam" id="NF006109">
    <property type="entry name" value="PRK08260.1"/>
    <property type="match status" value="1"/>
</dbReference>
<comment type="caution">
    <text evidence="2">The sequence shown here is derived from an EMBL/GenBank/DDBJ whole genome shotgun (WGS) entry which is preliminary data.</text>
</comment>
<dbReference type="CDD" id="cd06558">
    <property type="entry name" value="crotonase-like"/>
    <property type="match status" value="1"/>
</dbReference>
<dbReference type="PANTHER" id="PTHR43684">
    <property type="match status" value="1"/>
</dbReference>
<proteinExistence type="inferred from homology"/>
<name>A0A927HBQ9_9BACI</name>
<dbReference type="EMBL" id="JACXSI010000030">
    <property type="protein sequence ID" value="MBD3109224.1"/>
    <property type="molecule type" value="Genomic_DNA"/>
</dbReference>
<evidence type="ECO:0000313" key="2">
    <source>
        <dbReference type="EMBL" id="MBD3109224.1"/>
    </source>
</evidence>
<keyword evidence="3" id="KW-1185">Reference proteome</keyword>
<dbReference type="RefSeq" id="WP_190998764.1">
    <property type="nucleotide sequence ID" value="NZ_JACXSI010000030.1"/>
</dbReference>
<evidence type="ECO:0000256" key="1">
    <source>
        <dbReference type="ARBA" id="ARBA00005254"/>
    </source>
</evidence>
<sequence length="276" mass="30363">MNFICKKENHILTIIFNRPESLNAFTEAMVNELIDILDRADLDDDIKAIIVTGNGRAFCAGADLGKGSDTFASDDNEEAEFRDWGGRLSLRIFEMNKPMIAAINGAAIGVGATMTLPMDIRIASSTSKFGFVFTRRGIAPEACSGWFLPRIVGISKALEWTMTGKIITAEEALISGLVNEVASPLDLMSTAKEIAKEIVENASSVSVALTRQLLWKMLGASHPLESHKIESKIIHYLGNQSDAKEGVASFLEKRPAQFSMKVSEDLPSFYPWWKEE</sequence>